<feature type="compositionally biased region" description="Polar residues" evidence="1">
    <location>
        <begin position="1"/>
        <end position="18"/>
    </location>
</feature>
<feature type="compositionally biased region" description="Basic and acidic residues" evidence="1">
    <location>
        <begin position="80"/>
        <end position="90"/>
    </location>
</feature>
<name>A0A915J735_ROMCU</name>
<evidence type="ECO:0000256" key="1">
    <source>
        <dbReference type="SAM" id="MobiDB-lite"/>
    </source>
</evidence>
<accession>A0A915J735</accession>
<reference evidence="3" key="1">
    <citation type="submission" date="2022-11" db="UniProtKB">
        <authorList>
            <consortium name="WormBaseParasite"/>
        </authorList>
    </citation>
    <scope>IDENTIFICATION</scope>
</reference>
<dbReference type="AlphaFoldDB" id="A0A915J735"/>
<evidence type="ECO:0000313" key="2">
    <source>
        <dbReference type="Proteomes" id="UP000887565"/>
    </source>
</evidence>
<dbReference type="Proteomes" id="UP000887565">
    <property type="component" value="Unplaced"/>
</dbReference>
<feature type="region of interest" description="Disordered" evidence="1">
    <location>
        <begin position="1"/>
        <end position="35"/>
    </location>
</feature>
<organism evidence="2 3">
    <name type="scientific">Romanomermis culicivorax</name>
    <name type="common">Nematode worm</name>
    <dbReference type="NCBI Taxonomy" id="13658"/>
    <lineage>
        <taxon>Eukaryota</taxon>
        <taxon>Metazoa</taxon>
        <taxon>Ecdysozoa</taxon>
        <taxon>Nematoda</taxon>
        <taxon>Enoplea</taxon>
        <taxon>Dorylaimia</taxon>
        <taxon>Mermithida</taxon>
        <taxon>Mermithoidea</taxon>
        <taxon>Mermithidae</taxon>
        <taxon>Romanomermis</taxon>
    </lineage>
</organism>
<protein>
    <submittedName>
        <fullName evidence="3">Uncharacterized protein</fullName>
    </submittedName>
</protein>
<proteinExistence type="predicted"/>
<feature type="region of interest" description="Disordered" evidence="1">
    <location>
        <begin position="74"/>
        <end position="94"/>
    </location>
</feature>
<evidence type="ECO:0000313" key="3">
    <source>
        <dbReference type="WBParaSite" id="nRc.2.0.1.t21553-RA"/>
    </source>
</evidence>
<dbReference type="WBParaSite" id="nRc.2.0.1.t21553-RA">
    <property type="protein sequence ID" value="nRc.2.0.1.t21553-RA"/>
    <property type="gene ID" value="nRc.2.0.1.g21553"/>
</dbReference>
<sequence length="161" mass="17621">MCTELTSQDVYSQETTTPDGEPAEPQITLTQPKPEAKKLTKVIVEETPPPPIAASIPQPTARVEESDYVVEIEDEISSISDEKVPTEQRPPRINHPQIQSTMAKFSLMEIEHNMIITACFGTVRPTAARQSSPSSSICSTAMRPFQPSQAAPTSTGVWMPI</sequence>
<keyword evidence="2" id="KW-1185">Reference proteome</keyword>